<keyword evidence="2" id="KW-0732">Signal</keyword>
<feature type="compositionally biased region" description="Polar residues" evidence="1">
    <location>
        <begin position="72"/>
        <end position="91"/>
    </location>
</feature>
<accession>A0AA35RMH1</accession>
<feature type="non-terminal residue" evidence="3">
    <location>
        <position position="119"/>
    </location>
</feature>
<name>A0AA35RMH1_GEOBA</name>
<gene>
    <name evidence="3" type="ORF">GBAR_LOCUS8709</name>
</gene>
<dbReference type="Proteomes" id="UP001174909">
    <property type="component" value="Unassembled WGS sequence"/>
</dbReference>
<keyword evidence="4" id="KW-1185">Reference proteome</keyword>
<reference evidence="3" key="1">
    <citation type="submission" date="2023-03" db="EMBL/GenBank/DDBJ databases">
        <authorList>
            <person name="Steffen K."/>
            <person name="Cardenas P."/>
        </authorList>
    </citation>
    <scope>NUCLEOTIDE SEQUENCE</scope>
</reference>
<evidence type="ECO:0000256" key="2">
    <source>
        <dbReference type="SAM" id="SignalP"/>
    </source>
</evidence>
<feature type="region of interest" description="Disordered" evidence="1">
    <location>
        <begin position="49"/>
        <end position="95"/>
    </location>
</feature>
<sequence>PVSPFSLLTLCLFLFPCSLSPLSSFPPSLSRVAQADGESARLKKENEKLLSQMHQSRLGSRSDSNSHFFSSGVYSSPEPKQQAPSPTSKSSKQARKVGESIRNLFLPLACSHLLRMFIQ</sequence>
<dbReference type="EMBL" id="CASHTH010001296">
    <property type="protein sequence ID" value="CAI8013834.1"/>
    <property type="molecule type" value="Genomic_DNA"/>
</dbReference>
<dbReference type="AlphaFoldDB" id="A0AA35RMH1"/>
<feature type="chain" id="PRO_5041217853" evidence="2">
    <location>
        <begin position="25"/>
        <end position="119"/>
    </location>
</feature>
<evidence type="ECO:0000256" key="1">
    <source>
        <dbReference type="SAM" id="MobiDB-lite"/>
    </source>
</evidence>
<protein>
    <submittedName>
        <fullName evidence="3">Uncharacterized protein</fullName>
    </submittedName>
</protein>
<feature type="signal peptide" evidence="2">
    <location>
        <begin position="1"/>
        <end position="24"/>
    </location>
</feature>
<comment type="caution">
    <text evidence="3">The sequence shown here is derived from an EMBL/GenBank/DDBJ whole genome shotgun (WGS) entry which is preliminary data.</text>
</comment>
<organism evidence="3 4">
    <name type="scientific">Geodia barretti</name>
    <name type="common">Barrett's horny sponge</name>
    <dbReference type="NCBI Taxonomy" id="519541"/>
    <lineage>
        <taxon>Eukaryota</taxon>
        <taxon>Metazoa</taxon>
        <taxon>Porifera</taxon>
        <taxon>Demospongiae</taxon>
        <taxon>Heteroscleromorpha</taxon>
        <taxon>Tetractinellida</taxon>
        <taxon>Astrophorina</taxon>
        <taxon>Geodiidae</taxon>
        <taxon>Geodia</taxon>
    </lineage>
</organism>
<evidence type="ECO:0000313" key="4">
    <source>
        <dbReference type="Proteomes" id="UP001174909"/>
    </source>
</evidence>
<proteinExistence type="predicted"/>
<feature type="compositionally biased region" description="Low complexity" evidence="1">
    <location>
        <begin position="61"/>
        <end position="71"/>
    </location>
</feature>
<evidence type="ECO:0000313" key="3">
    <source>
        <dbReference type="EMBL" id="CAI8013834.1"/>
    </source>
</evidence>